<dbReference type="GO" id="GO:0006189">
    <property type="term" value="P:'de novo' IMP biosynthetic process"/>
    <property type="evidence" value="ECO:0007669"/>
    <property type="project" value="InterPro"/>
</dbReference>
<dbReference type="GO" id="GO:0005524">
    <property type="term" value="F:ATP binding"/>
    <property type="evidence" value="ECO:0007669"/>
    <property type="project" value="UniProtKB-KW"/>
</dbReference>
<keyword evidence="4" id="KW-0658">Purine biosynthesis</keyword>
<evidence type="ECO:0000256" key="3">
    <source>
        <dbReference type="ARBA" id="ARBA00022741"/>
    </source>
</evidence>
<gene>
    <name evidence="8" type="primary">purQ</name>
    <name evidence="8" type="ORF">E6K76_01775</name>
</gene>
<evidence type="ECO:0000256" key="2">
    <source>
        <dbReference type="ARBA" id="ARBA00022598"/>
    </source>
</evidence>
<accession>A0A538T9S7</accession>
<sequence length="280" mass="30434">MPNVAVLQLPGVNCEYETARALEAVGLKARIVRWNEPASVWSEFDAYVLPGGFSFQDRIRAGAVAAKLSAIDRIAVEAKRGKPVLGICNGAQVLVEAGLVPGFHPGRVEMALAPNRAPRREGYLCRWTSLRAEEGPGREWFAALAEPGQVIPMPIAHGEGRFLTADPEVRDRIQKEGLVLYRFVAPSGGPAREFPIDPNGAMFQAAGITNVDGNILAFMPHPERAAWLRQVPMDLKSSWSERRRAAVGRWEALEGPGPGRVLFASLASKLASRVAEEARP</sequence>
<keyword evidence="5" id="KW-0378">Hydrolase</keyword>
<evidence type="ECO:0000313" key="9">
    <source>
        <dbReference type="Proteomes" id="UP000316852"/>
    </source>
</evidence>
<dbReference type="PANTHER" id="PTHR47552">
    <property type="entry name" value="PHOSPHORIBOSYLFORMYLGLYCINAMIDINE SYNTHASE SUBUNIT PURQ"/>
    <property type="match status" value="1"/>
</dbReference>
<evidence type="ECO:0000313" key="8">
    <source>
        <dbReference type="EMBL" id="TMQ60390.1"/>
    </source>
</evidence>
<evidence type="ECO:0000256" key="7">
    <source>
        <dbReference type="ARBA" id="ARBA00022962"/>
    </source>
</evidence>
<reference evidence="8 9" key="1">
    <citation type="journal article" date="2019" name="Nat. Microbiol.">
        <title>Mediterranean grassland soil C-N compound turnover is dependent on rainfall and depth, and is mediated by genomically divergent microorganisms.</title>
        <authorList>
            <person name="Diamond S."/>
            <person name="Andeer P.F."/>
            <person name="Li Z."/>
            <person name="Crits-Christoph A."/>
            <person name="Burstein D."/>
            <person name="Anantharaman K."/>
            <person name="Lane K.R."/>
            <person name="Thomas B.C."/>
            <person name="Pan C."/>
            <person name="Northen T.R."/>
            <person name="Banfield J.F."/>
        </authorList>
    </citation>
    <scope>NUCLEOTIDE SEQUENCE [LARGE SCALE GENOMIC DNA]</scope>
    <source>
        <strain evidence="8">WS_6</strain>
    </source>
</reference>
<comment type="caution">
    <text evidence="8">The sequence shown here is derived from an EMBL/GenBank/DDBJ whole genome shotgun (WGS) entry which is preliminary data.</text>
</comment>
<organism evidence="8 9">
    <name type="scientific">Eiseniibacteriota bacterium</name>
    <dbReference type="NCBI Taxonomy" id="2212470"/>
    <lineage>
        <taxon>Bacteria</taxon>
        <taxon>Candidatus Eiseniibacteriota</taxon>
    </lineage>
</organism>
<dbReference type="Proteomes" id="UP000316852">
    <property type="component" value="Unassembled WGS sequence"/>
</dbReference>
<dbReference type="SMART" id="SM01211">
    <property type="entry name" value="GATase_5"/>
    <property type="match status" value="1"/>
</dbReference>
<keyword evidence="1" id="KW-0963">Cytoplasm</keyword>
<dbReference type="EC" id="6.3.5.3" evidence="8"/>
<evidence type="ECO:0000256" key="4">
    <source>
        <dbReference type="ARBA" id="ARBA00022755"/>
    </source>
</evidence>
<keyword evidence="6" id="KW-0067">ATP-binding</keyword>
<evidence type="ECO:0000256" key="6">
    <source>
        <dbReference type="ARBA" id="ARBA00022840"/>
    </source>
</evidence>
<dbReference type="PIRSF" id="PIRSF001586">
    <property type="entry name" value="FGAM_synth_I"/>
    <property type="match status" value="1"/>
</dbReference>
<dbReference type="Pfam" id="PF13507">
    <property type="entry name" value="GATase_5"/>
    <property type="match status" value="1"/>
</dbReference>
<dbReference type="SUPFAM" id="SSF52317">
    <property type="entry name" value="Class I glutamine amidotransferase-like"/>
    <property type="match status" value="1"/>
</dbReference>
<dbReference type="GO" id="GO:0016787">
    <property type="term" value="F:hydrolase activity"/>
    <property type="evidence" value="ECO:0007669"/>
    <property type="project" value="UniProtKB-KW"/>
</dbReference>
<protein>
    <submittedName>
        <fullName evidence="8">Phosphoribosylformylglycinamidine synthase I</fullName>
        <ecNumber evidence="8">6.3.5.3</ecNumber>
    </submittedName>
</protein>
<evidence type="ECO:0000256" key="5">
    <source>
        <dbReference type="ARBA" id="ARBA00022801"/>
    </source>
</evidence>
<dbReference type="PANTHER" id="PTHR47552:SF1">
    <property type="entry name" value="PHOSPHORIBOSYLFORMYLGLYCINAMIDINE SYNTHASE SUBUNIT PURQ"/>
    <property type="match status" value="1"/>
</dbReference>
<keyword evidence="7" id="KW-0315">Glutamine amidotransferase</keyword>
<keyword evidence="3" id="KW-0547">Nucleotide-binding</keyword>
<dbReference type="AlphaFoldDB" id="A0A538T9S7"/>
<dbReference type="GO" id="GO:0004642">
    <property type="term" value="F:phosphoribosylformylglycinamidine synthase activity"/>
    <property type="evidence" value="ECO:0007669"/>
    <property type="project" value="UniProtKB-EC"/>
</dbReference>
<dbReference type="PROSITE" id="PS51273">
    <property type="entry name" value="GATASE_TYPE_1"/>
    <property type="match status" value="1"/>
</dbReference>
<dbReference type="InterPro" id="IPR029062">
    <property type="entry name" value="Class_I_gatase-like"/>
</dbReference>
<proteinExistence type="predicted"/>
<evidence type="ECO:0000256" key="1">
    <source>
        <dbReference type="ARBA" id="ARBA00022490"/>
    </source>
</evidence>
<name>A0A538T9S7_UNCEI</name>
<dbReference type="Gene3D" id="3.40.50.880">
    <property type="match status" value="1"/>
</dbReference>
<keyword evidence="2 8" id="KW-0436">Ligase</keyword>
<dbReference type="EMBL" id="VBOW01000014">
    <property type="protein sequence ID" value="TMQ60390.1"/>
    <property type="molecule type" value="Genomic_DNA"/>
</dbReference>
<dbReference type="InterPro" id="IPR010075">
    <property type="entry name" value="PRibForGlyAmidine_synth_PurQ"/>
</dbReference>
<dbReference type="NCBIfam" id="TIGR01737">
    <property type="entry name" value="FGAM_synth_I"/>
    <property type="match status" value="1"/>
</dbReference>